<gene>
    <name evidence="1" type="ORF">OGATHE_006728</name>
</gene>
<organism evidence="1 2">
    <name type="scientific">Ogataea polymorpha</name>
    <dbReference type="NCBI Taxonomy" id="460523"/>
    <lineage>
        <taxon>Eukaryota</taxon>
        <taxon>Fungi</taxon>
        <taxon>Dikarya</taxon>
        <taxon>Ascomycota</taxon>
        <taxon>Saccharomycotina</taxon>
        <taxon>Pichiomycetes</taxon>
        <taxon>Pichiales</taxon>
        <taxon>Pichiaceae</taxon>
        <taxon>Ogataea</taxon>
    </lineage>
</organism>
<dbReference type="EMBL" id="JAEUBD010001571">
    <property type="protein sequence ID" value="KAH3659002.1"/>
    <property type="molecule type" value="Genomic_DNA"/>
</dbReference>
<sequence length="288" mass="30824">MFSEVFNFELLDENLLVRSQNLLVRQIDSDLLLFDGKWKMSPNDGAMIDLMPKSLRAHGACSLEEPQPKLSPVTHKIWALVYGSTLSTKSVGTSFPFSSLTNLDSLIFGCAGSSLYTKFLISVNLPVIPAAAAIAGDIKCVLDKAPCLPTKFLLDVEAHLSYGAKMSGFIPRHMEQPASLQTNPAASKILSSPSLSACFFTNPDPGTTMAIFTLSAFLWPLTTLAAALKSSIREFVQDPMNTLSTVMSCNGVLGSRPIYFKAASTPFLVIGSVKFAGSGTLPVMGSAS</sequence>
<reference evidence="1" key="2">
    <citation type="submission" date="2021-01" db="EMBL/GenBank/DDBJ databases">
        <authorList>
            <person name="Schikora-Tamarit M.A."/>
        </authorList>
    </citation>
    <scope>NUCLEOTIDE SEQUENCE</scope>
    <source>
        <strain evidence="1">NCAIM Y.01608</strain>
    </source>
</reference>
<name>A0A9P8NTB3_9ASCO</name>
<evidence type="ECO:0000313" key="2">
    <source>
        <dbReference type="Proteomes" id="UP000788993"/>
    </source>
</evidence>
<dbReference type="Proteomes" id="UP000788993">
    <property type="component" value="Unassembled WGS sequence"/>
</dbReference>
<protein>
    <submittedName>
        <fullName evidence="1">Uncharacterized protein</fullName>
    </submittedName>
</protein>
<comment type="caution">
    <text evidence="1">The sequence shown here is derived from an EMBL/GenBank/DDBJ whole genome shotgun (WGS) entry which is preliminary data.</text>
</comment>
<dbReference type="AlphaFoldDB" id="A0A9P8NTB3"/>
<evidence type="ECO:0000313" key="1">
    <source>
        <dbReference type="EMBL" id="KAH3659002.1"/>
    </source>
</evidence>
<reference evidence="1" key="1">
    <citation type="journal article" date="2021" name="Open Biol.">
        <title>Shared evolutionary footprints suggest mitochondrial oxidative damage underlies multiple complex I losses in fungi.</title>
        <authorList>
            <person name="Schikora-Tamarit M.A."/>
            <person name="Marcet-Houben M."/>
            <person name="Nosek J."/>
            <person name="Gabaldon T."/>
        </authorList>
    </citation>
    <scope>NUCLEOTIDE SEQUENCE</scope>
    <source>
        <strain evidence="1">NCAIM Y.01608</strain>
    </source>
</reference>
<proteinExistence type="predicted"/>
<keyword evidence="2" id="KW-1185">Reference proteome</keyword>
<accession>A0A9P8NTB3</accession>